<keyword evidence="1" id="KW-0285">Flavoprotein</keyword>
<evidence type="ECO:0000259" key="3">
    <source>
        <dbReference type="Pfam" id="PF00724"/>
    </source>
</evidence>
<evidence type="ECO:0000313" key="4">
    <source>
        <dbReference type="EMBL" id="VAV97732.1"/>
    </source>
</evidence>
<dbReference type="Pfam" id="PF00724">
    <property type="entry name" value="Oxidored_FMN"/>
    <property type="match status" value="1"/>
</dbReference>
<sequence>MAGILETSLALPCGVALKNRIARAAMTEGLADAHNRATGRHVTLYRRWAEGGAGMQLTGNVMVDRRYLERPGNVVIDGPQSNAQLAALSAWASASRDAGADIWMQLSHAGRQSPKIVATEPVAPSAVEIGLPGGTFARPRALSVEEIEDVINRFVHAASVAKQAGFSGVQIHAAHGYLLSEFLNPLVNQRTDEWGGSLENRARLLMRVIAAVRANVGAGYPIAVKLNSSDFQKGGFGPEDSLQVAAWLNDAGVDLLEISGGSYEQPAMMDIEGIDKPHQDRRYEEEKRASTRAREAYFLTYAEEIRKVAKMPLMVTGGFRSRAGMEDAISSGACDICGIARPLCVDPDAPNKLMSGAVEAVPS</sequence>
<evidence type="ECO:0000256" key="2">
    <source>
        <dbReference type="ARBA" id="ARBA00023002"/>
    </source>
</evidence>
<dbReference type="InterPro" id="IPR013785">
    <property type="entry name" value="Aldolase_TIM"/>
</dbReference>
<organism evidence="4">
    <name type="scientific">hydrothermal vent metagenome</name>
    <dbReference type="NCBI Taxonomy" id="652676"/>
    <lineage>
        <taxon>unclassified sequences</taxon>
        <taxon>metagenomes</taxon>
        <taxon>ecological metagenomes</taxon>
    </lineage>
</organism>
<dbReference type="SUPFAM" id="SSF51395">
    <property type="entry name" value="FMN-linked oxidoreductases"/>
    <property type="match status" value="1"/>
</dbReference>
<keyword evidence="2 4" id="KW-0560">Oxidoreductase</keyword>
<dbReference type="AlphaFoldDB" id="A0A3B0S1W5"/>
<evidence type="ECO:0000256" key="1">
    <source>
        <dbReference type="ARBA" id="ARBA00022630"/>
    </source>
</evidence>
<dbReference type="Gene3D" id="3.20.20.70">
    <property type="entry name" value="Aldolase class I"/>
    <property type="match status" value="1"/>
</dbReference>
<dbReference type="PANTHER" id="PTHR43656:SF2">
    <property type="entry name" value="BINDING OXIDOREDUCTASE, PUTATIVE (AFU_ORTHOLOGUE AFUA_2G08260)-RELATED"/>
    <property type="match status" value="1"/>
</dbReference>
<protein>
    <submittedName>
        <fullName evidence="4">2,4-dienoyl-CoA reductase [NADPH]</fullName>
        <ecNumber evidence="4">1.3.1.34</ecNumber>
    </submittedName>
</protein>
<dbReference type="EMBL" id="UOEH01000235">
    <property type="protein sequence ID" value="VAV97732.1"/>
    <property type="molecule type" value="Genomic_DNA"/>
</dbReference>
<name>A0A3B0S1W5_9ZZZZ</name>
<dbReference type="PANTHER" id="PTHR43656">
    <property type="entry name" value="BINDING OXIDOREDUCTASE, PUTATIVE (AFU_ORTHOLOGUE AFUA_2G08260)-RELATED"/>
    <property type="match status" value="1"/>
</dbReference>
<reference evidence="4" key="1">
    <citation type="submission" date="2018-06" db="EMBL/GenBank/DDBJ databases">
        <authorList>
            <person name="Zhirakovskaya E."/>
        </authorList>
    </citation>
    <scope>NUCLEOTIDE SEQUENCE</scope>
</reference>
<feature type="non-terminal residue" evidence="4">
    <location>
        <position position="363"/>
    </location>
</feature>
<dbReference type="EC" id="1.3.1.34" evidence="4"/>
<dbReference type="GO" id="GO:0010181">
    <property type="term" value="F:FMN binding"/>
    <property type="evidence" value="ECO:0007669"/>
    <property type="project" value="InterPro"/>
</dbReference>
<proteinExistence type="predicted"/>
<dbReference type="InterPro" id="IPR001155">
    <property type="entry name" value="OxRdtase_FMN_N"/>
</dbReference>
<feature type="domain" description="NADH:flavin oxidoreductase/NADH oxidase N-terminal" evidence="3">
    <location>
        <begin position="15"/>
        <end position="356"/>
    </location>
</feature>
<gene>
    <name evidence="4" type="ORF">MNBD_ALPHA05-1226</name>
</gene>
<dbReference type="GO" id="GO:0008670">
    <property type="term" value="F:2,4-dienoyl-CoA reductase (NADPH) activity"/>
    <property type="evidence" value="ECO:0007669"/>
    <property type="project" value="UniProtKB-EC"/>
</dbReference>
<dbReference type="CDD" id="cd04733">
    <property type="entry name" value="OYE_like_2_FMN"/>
    <property type="match status" value="1"/>
</dbReference>
<dbReference type="InterPro" id="IPR051799">
    <property type="entry name" value="NADH_flavin_oxidoreductase"/>
</dbReference>
<accession>A0A3B0S1W5</accession>